<proteinExistence type="inferred from homology"/>
<accession>A0ABS5VQA6</accession>
<dbReference type="RefSeq" id="WP_254153556.1">
    <property type="nucleotide sequence ID" value="NZ_JAHESD010000017.1"/>
</dbReference>
<dbReference type="EMBL" id="JAHESD010000017">
    <property type="protein sequence ID" value="MBT1703593.1"/>
    <property type="molecule type" value="Genomic_DNA"/>
</dbReference>
<name>A0ABS5VQA6_9BACT</name>
<reference evidence="6 7" key="1">
    <citation type="submission" date="2021-05" db="EMBL/GenBank/DDBJ databases">
        <title>A Polyphasic approach of four new species of the genus Ohtaekwangia: Ohtaekwangia histidinii sp. nov., Ohtaekwangia cretensis sp. nov., Ohtaekwangia indiensis sp. nov., Ohtaekwangia reichenbachii sp. nov. from diverse environment.</title>
        <authorList>
            <person name="Octaviana S."/>
        </authorList>
    </citation>
    <scope>NUCLEOTIDE SEQUENCE [LARGE SCALE GENOMIC DNA]</scope>
    <source>
        <strain evidence="6 7">PWU20</strain>
    </source>
</reference>
<dbReference type="InterPro" id="IPR003593">
    <property type="entry name" value="AAA+_ATPase"/>
</dbReference>
<dbReference type="InterPro" id="IPR027417">
    <property type="entry name" value="P-loop_NTPase"/>
</dbReference>
<comment type="similarity">
    <text evidence="1">Belongs to the ABC transporter superfamily.</text>
</comment>
<dbReference type="InterPro" id="IPR017871">
    <property type="entry name" value="ABC_transporter-like_CS"/>
</dbReference>
<dbReference type="CDD" id="cd03220">
    <property type="entry name" value="ABC_KpsT_Wzt"/>
    <property type="match status" value="1"/>
</dbReference>
<sequence>MKTEYAIQAKNISKTFHITEDAHNTVKHRLFNLFKPSKAKKVLALKPMDFEVKKGECIGLIGSNGCGKSTLTRILSGVYPTDTGKININGTTMLMNLGVGMSHELTARENIYVASSVLGLKIKQVDELFDEIVDFAELREFIDTKIKYFSSGMKARLAFSIAVNAGADIMFLDEIFAVGDMKFQEKAVRVFEMSWIKGKTVILVSHSMDIIQKYCNRTAYLKNGELVYYGDTEHALNLYKQDNQIVVEESLVL</sequence>
<dbReference type="SMART" id="SM00382">
    <property type="entry name" value="AAA"/>
    <property type="match status" value="1"/>
</dbReference>
<dbReference type="PROSITE" id="PS50893">
    <property type="entry name" value="ABC_TRANSPORTER_2"/>
    <property type="match status" value="1"/>
</dbReference>
<evidence type="ECO:0000256" key="2">
    <source>
        <dbReference type="ARBA" id="ARBA00022448"/>
    </source>
</evidence>
<keyword evidence="3" id="KW-0547">Nucleotide-binding</keyword>
<evidence type="ECO:0000313" key="6">
    <source>
        <dbReference type="EMBL" id="MBT1703593.1"/>
    </source>
</evidence>
<evidence type="ECO:0000313" key="7">
    <source>
        <dbReference type="Proteomes" id="UP000772618"/>
    </source>
</evidence>
<dbReference type="Pfam" id="PF00005">
    <property type="entry name" value="ABC_tran"/>
    <property type="match status" value="1"/>
</dbReference>
<evidence type="ECO:0000259" key="5">
    <source>
        <dbReference type="PROSITE" id="PS50893"/>
    </source>
</evidence>
<dbReference type="PROSITE" id="PS00211">
    <property type="entry name" value="ABC_TRANSPORTER_1"/>
    <property type="match status" value="1"/>
</dbReference>
<feature type="domain" description="ABC transporter" evidence="5">
    <location>
        <begin position="28"/>
        <end position="248"/>
    </location>
</feature>
<keyword evidence="4 6" id="KW-0067">ATP-binding</keyword>
<gene>
    <name evidence="6" type="ORF">KK060_09905</name>
</gene>
<keyword evidence="2" id="KW-0813">Transport</keyword>
<dbReference type="InterPro" id="IPR015860">
    <property type="entry name" value="ABC_transpr_TagH-like"/>
</dbReference>
<dbReference type="PANTHER" id="PTHR46743">
    <property type="entry name" value="TEICHOIC ACIDS EXPORT ATP-BINDING PROTEIN TAGH"/>
    <property type="match status" value="1"/>
</dbReference>
<dbReference type="GO" id="GO:0005524">
    <property type="term" value="F:ATP binding"/>
    <property type="evidence" value="ECO:0007669"/>
    <property type="project" value="UniProtKB-KW"/>
</dbReference>
<dbReference type="SUPFAM" id="SSF52540">
    <property type="entry name" value="P-loop containing nucleoside triphosphate hydrolases"/>
    <property type="match status" value="1"/>
</dbReference>
<dbReference type="InterPro" id="IPR003439">
    <property type="entry name" value="ABC_transporter-like_ATP-bd"/>
</dbReference>
<evidence type="ECO:0000256" key="1">
    <source>
        <dbReference type="ARBA" id="ARBA00005417"/>
    </source>
</evidence>
<comment type="caution">
    <text evidence="6">The sequence shown here is derived from an EMBL/GenBank/DDBJ whole genome shotgun (WGS) entry which is preliminary data.</text>
</comment>
<dbReference type="InterPro" id="IPR050683">
    <property type="entry name" value="Bact_Polysacc_Export_ATP-bd"/>
</dbReference>
<keyword evidence="7" id="KW-1185">Reference proteome</keyword>
<evidence type="ECO:0000256" key="4">
    <source>
        <dbReference type="ARBA" id="ARBA00022840"/>
    </source>
</evidence>
<dbReference type="Gene3D" id="3.40.50.300">
    <property type="entry name" value="P-loop containing nucleotide triphosphate hydrolases"/>
    <property type="match status" value="1"/>
</dbReference>
<dbReference type="PANTHER" id="PTHR46743:SF2">
    <property type="entry name" value="TEICHOIC ACIDS EXPORT ATP-BINDING PROTEIN TAGH"/>
    <property type="match status" value="1"/>
</dbReference>
<evidence type="ECO:0000256" key="3">
    <source>
        <dbReference type="ARBA" id="ARBA00022741"/>
    </source>
</evidence>
<organism evidence="6 7">
    <name type="scientific">Chryseosolibacter indicus</name>
    <dbReference type="NCBI Taxonomy" id="2782351"/>
    <lineage>
        <taxon>Bacteria</taxon>
        <taxon>Pseudomonadati</taxon>
        <taxon>Bacteroidota</taxon>
        <taxon>Cytophagia</taxon>
        <taxon>Cytophagales</taxon>
        <taxon>Chryseotaleaceae</taxon>
        <taxon>Chryseosolibacter</taxon>
    </lineage>
</organism>
<protein>
    <submittedName>
        <fullName evidence="6">ABC transporter ATP-binding protein</fullName>
    </submittedName>
</protein>
<dbReference type="Proteomes" id="UP000772618">
    <property type="component" value="Unassembled WGS sequence"/>
</dbReference>